<dbReference type="eggNOG" id="ENOG502R63M">
    <property type="taxonomic scope" value="Eukaryota"/>
</dbReference>
<feature type="signal peptide" evidence="2">
    <location>
        <begin position="1"/>
        <end position="24"/>
    </location>
</feature>
<reference evidence="3" key="2">
    <citation type="submission" date="2018-05" db="EMBL/GenBank/DDBJ databases">
        <title>OpunRS2 (Oryza punctata Reference Sequence Version 2).</title>
        <authorList>
            <person name="Zhang J."/>
            <person name="Kudrna D."/>
            <person name="Lee S."/>
            <person name="Talag J."/>
            <person name="Welchert J."/>
            <person name="Wing R.A."/>
        </authorList>
    </citation>
    <scope>NUCLEOTIDE SEQUENCE [LARGE SCALE GENOMIC DNA]</scope>
</reference>
<feature type="compositionally biased region" description="Basic residues" evidence="1">
    <location>
        <begin position="197"/>
        <end position="209"/>
    </location>
</feature>
<dbReference type="HOGENOM" id="CLU_809791_0_0_1"/>
<dbReference type="OMA" id="AHEAETD"/>
<evidence type="ECO:0000313" key="3">
    <source>
        <dbReference type="EnsemblPlants" id="OPUNC02G09810.1"/>
    </source>
</evidence>
<dbReference type="Proteomes" id="UP000026962">
    <property type="component" value="Chromosome 2"/>
</dbReference>
<dbReference type="AlphaFoldDB" id="A0A0E0JY32"/>
<reference evidence="3" key="1">
    <citation type="submission" date="2015-04" db="UniProtKB">
        <authorList>
            <consortium name="EnsemblPlants"/>
        </authorList>
    </citation>
    <scope>IDENTIFICATION</scope>
</reference>
<sequence length="338" mass="38958">MARLAVAAVLLTLLLVALCRVIDGEVVQVAAYPSDPAEEEAVLPDGAYVEYNGAAGTSIAFVPPHLDAAARDEAVAQSYVLPAAMSPEGPVIPVDDADQQGFLRFPCRYHCRYRHMRWARRHGGLYRRHGEGFHGKEEKQLVAEMPVEPVTHGEELSGEEAVVVVPVAEPDPDTRQDAADEPVHGEEDEMARFHHGRLSHHHHRHHHHHDEHEEDEHEQADEASPVERSRFHRRRRHHHHHHDEDEHEQREDDDEKEAEMRTSKRFHHHRDKHDDSDDDDELEEMAKKRWIRKALMRSSKIHHHGHRFHHHRAEGAAAGEEEEEGGVMSWLKDFVNRF</sequence>
<name>A0A0E0JY32_ORYPU</name>
<evidence type="ECO:0000313" key="4">
    <source>
        <dbReference type="Proteomes" id="UP000026962"/>
    </source>
</evidence>
<protein>
    <submittedName>
        <fullName evidence="3">Uncharacterized protein</fullName>
    </submittedName>
</protein>
<dbReference type="EnsemblPlants" id="OPUNC02G09810.1">
    <property type="protein sequence ID" value="OPUNC02G09810.1"/>
    <property type="gene ID" value="OPUNC02G09810"/>
</dbReference>
<evidence type="ECO:0000256" key="1">
    <source>
        <dbReference type="SAM" id="MobiDB-lite"/>
    </source>
</evidence>
<feature type="region of interest" description="Disordered" evidence="1">
    <location>
        <begin position="197"/>
        <end position="281"/>
    </location>
</feature>
<feature type="compositionally biased region" description="Basic residues" evidence="1">
    <location>
        <begin position="230"/>
        <end position="241"/>
    </location>
</feature>
<feature type="chain" id="PRO_5002364462" evidence="2">
    <location>
        <begin position="25"/>
        <end position="338"/>
    </location>
</feature>
<organism evidence="3">
    <name type="scientific">Oryza punctata</name>
    <name type="common">Red rice</name>
    <dbReference type="NCBI Taxonomy" id="4537"/>
    <lineage>
        <taxon>Eukaryota</taxon>
        <taxon>Viridiplantae</taxon>
        <taxon>Streptophyta</taxon>
        <taxon>Embryophyta</taxon>
        <taxon>Tracheophyta</taxon>
        <taxon>Spermatophyta</taxon>
        <taxon>Magnoliopsida</taxon>
        <taxon>Liliopsida</taxon>
        <taxon>Poales</taxon>
        <taxon>Poaceae</taxon>
        <taxon>BOP clade</taxon>
        <taxon>Oryzoideae</taxon>
        <taxon>Oryzeae</taxon>
        <taxon>Oryzinae</taxon>
        <taxon>Oryza</taxon>
    </lineage>
</organism>
<proteinExistence type="predicted"/>
<accession>A0A0E0JY32</accession>
<keyword evidence="2" id="KW-0732">Signal</keyword>
<feature type="compositionally biased region" description="Acidic residues" evidence="1">
    <location>
        <begin position="212"/>
        <end position="221"/>
    </location>
</feature>
<evidence type="ECO:0000256" key="2">
    <source>
        <dbReference type="SAM" id="SignalP"/>
    </source>
</evidence>
<dbReference type="Gramene" id="OPUNC02G09810.1">
    <property type="protein sequence ID" value="OPUNC02G09810.1"/>
    <property type="gene ID" value="OPUNC02G09810"/>
</dbReference>
<keyword evidence="4" id="KW-1185">Reference proteome</keyword>